<name>A0A4S8P2T2_9ACTN</name>
<reference evidence="2 3" key="1">
    <citation type="journal article" date="2018" name="Int. J. Syst. Evol. Microbiol.">
        <title>Glycomyces paridis sp. nov., isolated from the medicinal plant Paris polyphylla.</title>
        <authorList>
            <person name="Fang X.M."/>
            <person name="Bai J.L."/>
            <person name="Su J."/>
            <person name="Zhao L.L."/>
            <person name="Liu H.Y."/>
            <person name="Ma B.P."/>
            <person name="Zhang Y.Q."/>
            <person name="Yu L.Y."/>
        </authorList>
    </citation>
    <scope>NUCLEOTIDE SEQUENCE [LARGE SCALE GENOMIC DNA]</scope>
    <source>
        <strain evidence="2 3">CPCC 204357</strain>
    </source>
</reference>
<keyword evidence="3" id="KW-1185">Reference proteome</keyword>
<accession>A0A4S8P2T2</accession>
<comment type="caution">
    <text evidence="2">The sequence shown here is derived from an EMBL/GenBank/DDBJ whole genome shotgun (WGS) entry which is preliminary data.</text>
</comment>
<feature type="compositionally biased region" description="Low complexity" evidence="1">
    <location>
        <begin position="15"/>
        <end position="36"/>
    </location>
</feature>
<dbReference type="Proteomes" id="UP000305792">
    <property type="component" value="Unassembled WGS sequence"/>
</dbReference>
<proteinExistence type="predicted"/>
<dbReference type="RefSeq" id="WP_136531958.1">
    <property type="nucleotide sequence ID" value="NZ_STGX01000021.1"/>
</dbReference>
<organism evidence="2 3">
    <name type="scientific">Glycomyces paridis</name>
    <dbReference type="NCBI Taxonomy" id="2126555"/>
    <lineage>
        <taxon>Bacteria</taxon>
        <taxon>Bacillati</taxon>
        <taxon>Actinomycetota</taxon>
        <taxon>Actinomycetes</taxon>
        <taxon>Glycomycetales</taxon>
        <taxon>Glycomycetaceae</taxon>
        <taxon>Glycomyces</taxon>
    </lineage>
</organism>
<evidence type="ECO:0000256" key="1">
    <source>
        <dbReference type="SAM" id="MobiDB-lite"/>
    </source>
</evidence>
<gene>
    <name evidence="2" type="ORF">E9998_22580</name>
</gene>
<feature type="region of interest" description="Disordered" evidence="1">
    <location>
        <begin position="1"/>
        <end position="36"/>
    </location>
</feature>
<protein>
    <submittedName>
        <fullName evidence="2">Uncharacterized protein</fullName>
    </submittedName>
</protein>
<evidence type="ECO:0000313" key="2">
    <source>
        <dbReference type="EMBL" id="THV23585.1"/>
    </source>
</evidence>
<sequence length="63" mass="6651">MRTAAVIGGDMPKVPAGTAAAPSWSATPSTPRPTARGITTVMRPEQTLGPVQRHRVDWEAKAL</sequence>
<evidence type="ECO:0000313" key="3">
    <source>
        <dbReference type="Proteomes" id="UP000305792"/>
    </source>
</evidence>
<dbReference type="EMBL" id="STGX01000021">
    <property type="protein sequence ID" value="THV23585.1"/>
    <property type="molecule type" value="Genomic_DNA"/>
</dbReference>
<dbReference type="AlphaFoldDB" id="A0A4S8P2T2"/>